<dbReference type="SMART" id="SM01026">
    <property type="entry name" value="Beach"/>
    <property type="match status" value="1"/>
</dbReference>
<dbReference type="InterPro" id="IPR051944">
    <property type="entry name" value="BEACH_domain_protein"/>
</dbReference>
<feature type="repeat" description="WD" evidence="3">
    <location>
        <begin position="1893"/>
        <end position="1911"/>
    </location>
</feature>
<evidence type="ECO:0000256" key="4">
    <source>
        <dbReference type="SAM" id="MobiDB-lite"/>
    </source>
</evidence>
<dbReference type="PANTHER" id="PTHR46108">
    <property type="entry name" value="BLUE CHEESE"/>
    <property type="match status" value="1"/>
</dbReference>
<dbReference type="Gene3D" id="2.60.120.200">
    <property type="match status" value="1"/>
</dbReference>
<dbReference type="PROSITE" id="PS00678">
    <property type="entry name" value="WD_REPEATS_1"/>
    <property type="match status" value="1"/>
</dbReference>
<evidence type="ECO:0000256" key="2">
    <source>
        <dbReference type="ARBA" id="ARBA00022737"/>
    </source>
</evidence>
<dbReference type="SMART" id="SM00320">
    <property type="entry name" value="WD40"/>
    <property type="match status" value="3"/>
</dbReference>
<evidence type="ECO:0008006" key="9">
    <source>
        <dbReference type="Google" id="ProtNLM"/>
    </source>
</evidence>
<dbReference type="PROSITE" id="PS50294">
    <property type="entry name" value="WD_REPEATS_REGION"/>
    <property type="match status" value="1"/>
</dbReference>
<dbReference type="Gene3D" id="2.30.29.30">
    <property type="entry name" value="Pleckstrin-homology domain (PH domain)/Phosphotyrosine-binding domain (PTB)"/>
    <property type="match status" value="1"/>
</dbReference>
<dbReference type="Proteomes" id="UP000518752">
    <property type="component" value="Unassembled WGS sequence"/>
</dbReference>
<dbReference type="PROSITE" id="PS50197">
    <property type="entry name" value="BEACH"/>
    <property type="match status" value="1"/>
</dbReference>
<dbReference type="EMBL" id="JAACJN010000012">
    <property type="protein sequence ID" value="KAF5390919.1"/>
    <property type="molecule type" value="Genomic_DNA"/>
</dbReference>
<organism evidence="7 8">
    <name type="scientific">Collybiopsis confluens</name>
    <dbReference type="NCBI Taxonomy" id="2823264"/>
    <lineage>
        <taxon>Eukaryota</taxon>
        <taxon>Fungi</taxon>
        <taxon>Dikarya</taxon>
        <taxon>Basidiomycota</taxon>
        <taxon>Agaricomycotina</taxon>
        <taxon>Agaricomycetes</taxon>
        <taxon>Agaricomycetidae</taxon>
        <taxon>Agaricales</taxon>
        <taxon>Marasmiineae</taxon>
        <taxon>Omphalotaceae</taxon>
        <taxon>Collybiopsis</taxon>
    </lineage>
</organism>
<dbReference type="SUPFAM" id="SSF81837">
    <property type="entry name" value="BEACH domain"/>
    <property type="match status" value="1"/>
</dbReference>
<evidence type="ECO:0000313" key="8">
    <source>
        <dbReference type="Proteomes" id="UP000518752"/>
    </source>
</evidence>
<reference evidence="7 8" key="1">
    <citation type="journal article" date="2020" name="ISME J.">
        <title>Uncovering the hidden diversity of litter-decomposition mechanisms in mushroom-forming fungi.</title>
        <authorList>
            <person name="Floudas D."/>
            <person name="Bentzer J."/>
            <person name="Ahren D."/>
            <person name="Johansson T."/>
            <person name="Persson P."/>
            <person name="Tunlid A."/>
        </authorList>
    </citation>
    <scope>NUCLEOTIDE SEQUENCE [LARGE SCALE GENOMIC DNA]</scope>
    <source>
        <strain evidence="7 8">CBS 406.79</strain>
    </source>
</reference>
<dbReference type="InterPro" id="IPR013320">
    <property type="entry name" value="ConA-like_dom_sf"/>
</dbReference>
<dbReference type="Gene3D" id="1.10.1540.10">
    <property type="entry name" value="BEACH domain"/>
    <property type="match status" value="1"/>
</dbReference>
<dbReference type="CDD" id="cd06071">
    <property type="entry name" value="Beach"/>
    <property type="match status" value="1"/>
</dbReference>
<dbReference type="InterPro" id="IPR019775">
    <property type="entry name" value="WD40_repeat_CS"/>
</dbReference>
<dbReference type="PROSITE" id="PS51783">
    <property type="entry name" value="PH_BEACH"/>
    <property type="match status" value="1"/>
</dbReference>
<feature type="domain" description="BEACH" evidence="5">
    <location>
        <begin position="1498"/>
        <end position="1788"/>
    </location>
</feature>
<dbReference type="OrthoDB" id="26681at2759"/>
<dbReference type="InterPro" id="IPR036372">
    <property type="entry name" value="BEACH_dom_sf"/>
</dbReference>
<evidence type="ECO:0000313" key="7">
    <source>
        <dbReference type="EMBL" id="KAF5390919.1"/>
    </source>
</evidence>
<dbReference type="InterPro" id="IPR000409">
    <property type="entry name" value="BEACH_dom"/>
</dbReference>
<evidence type="ECO:0000256" key="3">
    <source>
        <dbReference type="PROSITE-ProRule" id="PRU00221"/>
    </source>
</evidence>
<dbReference type="PANTHER" id="PTHR46108:SF4">
    <property type="entry name" value="BLUE CHEESE"/>
    <property type="match status" value="1"/>
</dbReference>
<keyword evidence="1 3" id="KW-0853">WD repeat</keyword>
<dbReference type="PROSITE" id="PS50082">
    <property type="entry name" value="WD_REPEATS_2"/>
    <property type="match status" value="2"/>
</dbReference>
<feature type="domain" description="BEACH-type PH" evidence="6">
    <location>
        <begin position="1355"/>
        <end position="1477"/>
    </location>
</feature>
<keyword evidence="8" id="KW-1185">Reference proteome</keyword>
<sequence>MFKTLLTPLRAKFDLSPRLPTQNVPPPTSEDDEQAPEDFARDVLIELMRNSVENNLKQAETHRAKIEALGEIQRIILQEPQTKDVFRELDGFLVLVSVLSSLGLSNSGPVVEPEEQVLVDVIECTRLAFSVASDAIQEHPQNADYFRRYVGYDSLSSALHGLVSNPATLDDTLGFLLSFALSNFSVSGVFTSLRPHQTNLDKVDAVLHEFGPRLSETTIQHPGAIYLLWDSISPKSYSTFRFFELLAGVNHRNRAILSVPEVIAPSLEQLSALSTAPDTAKREKTVVQKLCRKLLEMGSTPSIARKLFQRAIKIDGSLDMDLLELIKTAMKSRWLEHFSFRDSSGLVLTREGVKSLPATGFTFMIWLWIEKLPRAGSSQVLFATHVNEMSANLLSLRIHHDGKLELSSASNKHSVEFTQARIMRAKWTQVTMVHYPGRDRYSNPSIRLFVDGVLTDTLNWSYPKTSSVSSPPAVQYTLGDNSREATMAWCFASCYFLALPLADDIPRFIHHLGPRYYGSFQDPSLAKFLTYEASTSLNMFLSNIQLSSAQGGGRSPLQPTPLKSPLAASSGITMSSSSMTIVKAVKDGIGLPESAIVFALSPINCFDGGFWESVPAMCGAGFGGRTGNRTGGNGTGGGLGTGGLTTGGLSTGFSTGLATASAISGRSAAGLSGYGEPGAGFGARMEFVVKGDVFVVKANCLDNALWRVGGAAAALRLVQVAQSPHEISRALAVVTDGMRNSWQNSEDIERLRGYDILADILRSKANMINMTSFETIFEFLGLNFRSPEQSTIVNVVAYRALALDFELWAHTREDVQRVHFEHFLTLLDESRYRRFNIKQRFVQIGLVRRLLFVLQTDWYSGECLPFLMDALKSGAQALWTKEDAIKPLVSYLAANLQEDAVAGSPRSVISRFDYKDGREKAEQVLVILASILCDPVYYNKFIAALPITRICLLLLGDKPSSLVATQILTIVGISISTSITFSRKFELISGWNVLKTVLPTCWDPEVNRIAFDILLGRLLANGQRVAEDPPELVIVCPQMVPVILSALKTGLGVVAKNCEIVEGEEGSAASQYSWTIEKTMEKLVENFMNFHAASGTFRQVFQSQQTTQLFVSAYKGFVGKISDASQVNATTVRILEKLSHFGLALALDNAVAGGQKREASFSAESVLNPRAEKTQIDSSLVQDTRTVRQRFVSARFSIQVGERTVIKTVTRMTEWRQTIRVSERKRMRKNILDLRENRRQVSRLYEWTLMLTAERGLWANQEPRLWRLDETEGPHRIRKKMEPESNKNLNARADEHHRIRDVVVPETENGSSGIQAEVPPWAESYEISSTTDMEDRQLAEEIAEDKHRRVRHELEPGDVIECVGTVARVAGVDSSPGLLIIGRTHIYMLDGLVESEDGEVIDAHDAPKSLFFVPGSIVELDGPQRAQRWSHTQIATFSNKAFLFRDVALELYFTDSRSLLVVFIDKQKRSEIDQRLTSISSRNRSESAPTPGLLRTPLLGIVSARVLSGLWADELSTAQRKWQAREISNISGRTPSDATQYPVFPWVLQDYTSSTLDLLNPETFRDLTKSMGAQTEARIEAAETRYSNLQSVGEKPFHYGTHFSSSMIVCHFLIRMSPFTNMFKTLQGGDWDLPDRLFSDVARAYESAARDVRGDVRELIPEFFNCPESILENSANLDFGVQQNTGERIHDVKLPAWAKQDPLLFIIMNRRALESTYVSENLPIWIDLIWGHKQQDPAALNVFHPLSYEGAINLDTITDDLEREATVGIIHNFGQTPKKLFNIPHPQRYNHGLPTLPVGTLHGVEEDAHLLVQGSRCFKDLGPNVPVRNLALDMIDEKILPCPAGMLFVPSHPHEQIEWSASRGGAKELRVLVDQKVVQVIEGSFCSCAAFADSNNLVTGSSDYTVRLWTLARGVQGGPGGANLPLSISAAHIMRVHTDEVVAVSASRAWSLIVSGSRDGSAALWDLNRAVYVQSIWHGDGGELSTVSLIDINESTGYIATCSRLKLCLHTINARPIATLDLTALPNYSALQPTITALAFHEREYSHLGVLATGGSDGNITLRTWNADGTPEGEKARWELVTIRSMKVRPPVGRGITPSPVVTALKFLG</sequence>
<dbReference type="InterPro" id="IPR011993">
    <property type="entry name" value="PH-like_dom_sf"/>
</dbReference>
<proteinExistence type="predicted"/>
<dbReference type="InterPro" id="IPR015943">
    <property type="entry name" value="WD40/YVTN_repeat-like_dom_sf"/>
</dbReference>
<dbReference type="Pfam" id="PF02138">
    <property type="entry name" value="Beach"/>
    <property type="match status" value="1"/>
</dbReference>
<dbReference type="Pfam" id="PF23295">
    <property type="entry name" value="Arm_4"/>
    <property type="match status" value="1"/>
</dbReference>
<dbReference type="InterPro" id="IPR036322">
    <property type="entry name" value="WD40_repeat_dom_sf"/>
</dbReference>
<name>A0A8H5HX36_9AGAR</name>
<evidence type="ECO:0000259" key="5">
    <source>
        <dbReference type="PROSITE" id="PS50197"/>
    </source>
</evidence>
<feature type="region of interest" description="Disordered" evidence="4">
    <location>
        <begin position="16"/>
        <end position="35"/>
    </location>
</feature>
<dbReference type="SUPFAM" id="SSF50978">
    <property type="entry name" value="WD40 repeat-like"/>
    <property type="match status" value="1"/>
</dbReference>
<dbReference type="InterPro" id="IPR056252">
    <property type="entry name" value="Alfy-like_Arm-like"/>
</dbReference>
<evidence type="ECO:0000256" key="1">
    <source>
        <dbReference type="ARBA" id="ARBA00022574"/>
    </source>
</evidence>
<dbReference type="InterPro" id="IPR001680">
    <property type="entry name" value="WD40_rpt"/>
</dbReference>
<gene>
    <name evidence="7" type="ORF">D9757_004052</name>
</gene>
<feature type="repeat" description="WD" evidence="3">
    <location>
        <begin position="1934"/>
        <end position="1975"/>
    </location>
</feature>
<keyword evidence="2" id="KW-0677">Repeat</keyword>
<accession>A0A8H5HX36</accession>
<comment type="caution">
    <text evidence="7">The sequence shown here is derived from an EMBL/GenBank/DDBJ whole genome shotgun (WGS) entry which is preliminary data.</text>
</comment>
<dbReference type="SUPFAM" id="SSF50729">
    <property type="entry name" value="PH domain-like"/>
    <property type="match status" value="1"/>
</dbReference>
<dbReference type="InterPro" id="IPR023362">
    <property type="entry name" value="PH-BEACH_dom"/>
</dbReference>
<dbReference type="Pfam" id="PF00400">
    <property type="entry name" value="WD40"/>
    <property type="match status" value="2"/>
</dbReference>
<protein>
    <recommendedName>
        <fullName evidence="9">Beach-domain-containing protein</fullName>
    </recommendedName>
</protein>
<evidence type="ECO:0000259" key="6">
    <source>
        <dbReference type="PROSITE" id="PS51783"/>
    </source>
</evidence>
<dbReference type="SUPFAM" id="SSF49899">
    <property type="entry name" value="Concanavalin A-like lectins/glucanases"/>
    <property type="match status" value="1"/>
</dbReference>
<dbReference type="Gene3D" id="2.130.10.10">
    <property type="entry name" value="YVTN repeat-like/Quinoprotein amine dehydrogenase"/>
    <property type="match status" value="1"/>
</dbReference>